<feature type="domain" description="Solute-binding protein family 5" evidence="2">
    <location>
        <begin position="178"/>
        <end position="421"/>
    </location>
</feature>
<dbReference type="Pfam" id="PF00496">
    <property type="entry name" value="SBP_bac_5"/>
    <property type="match status" value="1"/>
</dbReference>
<dbReference type="InterPro" id="IPR000914">
    <property type="entry name" value="SBP_5_dom"/>
</dbReference>
<dbReference type="EMBL" id="JAMQJZ010000018">
    <property type="protein sequence ID" value="MDC3422283.1"/>
    <property type="molecule type" value="Genomic_DNA"/>
</dbReference>
<dbReference type="InterPro" id="IPR025370">
    <property type="entry name" value="SgrR_HTH_N"/>
</dbReference>
<comment type="caution">
    <text evidence="4">The sequence shown here is derived from an EMBL/GenBank/DDBJ whole genome shotgun (WGS) entry which is preliminary data.</text>
</comment>
<evidence type="ECO:0000313" key="5">
    <source>
        <dbReference type="Proteomes" id="UP001145072"/>
    </source>
</evidence>
<dbReference type="SUPFAM" id="SSF46785">
    <property type="entry name" value="Winged helix' DNA-binding domain"/>
    <property type="match status" value="1"/>
</dbReference>
<dbReference type="Gene3D" id="3.10.105.10">
    <property type="entry name" value="Dipeptide-binding Protein, Domain 3"/>
    <property type="match status" value="1"/>
</dbReference>
<dbReference type="GO" id="GO:1904680">
    <property type="term" value="F:peptide transmembrane transporter activity"/>
    <property type="evidence" value="ECO:0007669"/>
    <property type="project" value="TreeGrafter"/>
</dbReference>
<evidence type="ECO:0000313" key="4">
    <source>
        <dbReference type="EMBL" id="MDC3422283.1"/>
    </source>
</evidence>
<dbReference type="GO" id="GO:0003677">
    <property type="term" value="F:DNA binding"/>
    <property type="evidence" value="ECO:0007669"/>
    <property type="project" value="UniProtKB-KW"/>
</dbReference>
<keyword evidence="5" id="KW-1185">Reference proteome</keyword>
<dbReference type="SUPFAM" id="SSF53850">
    <property type="entry name" value="Periplasmic binding protein-like II"/>
    <property type="match status" value="1"/>
</dbReference>
<keyword evidence="1" id="KW-0238">DNA-binding</keyword>
<sequence>MRLIEYYVRLLLTFPEMQVHVQTNVTRTTLSRELDCTERNVIYILNKLEDKNWIKVKRGKGRGHTTAITFLKTIEEMFAIYEKQSPRTEDIERLVTILETKNTDQRFIHLLMQMLFGARTPQVEGGEYESLKIPYFRSIYSLDPAQAERQTERHLVRQIFNTLVTYNEKSKEIEASLSHYWEVDDDGKQFTFHLRKGIMFHHSKRLEAKDVQFTFERLKVTSANWIVQDLDSITCMGKHRIQFTFRKPSYHWISLLTSSKCSIVPFAYGNKPKDAFAKRPIGTGPYKIKEHETNFMKLSVHQDYFQERAHMDEIDLFILPSLEKYLHASDIVEESNLYIPFTTSSHIGDRFNYVERTRLSVKYLMWNIKKERIRTNEALRRTLSMIVDKERMVNELGYPRYQPASSFMKNSPPDQYLDRDVVREEINDPLLVITYDLEPHKKDVDWIKKTCEYHGIPLKIKILPYADFWNDIERADLVLFEYVTEESEEVSLFHLFRTGTGLINNLLDSDRKANLQQIIQTAYLQEEEQERLKVLEKADQLLCGQAFTIPLYWTFQKALYHKNIIGTTLNTLGLVPFKNLFYKK</sequence>
<evidence type="ECO:0000259" key="3">
    <source>
        <dbReference type="Pfam" id="PF12793"/>
    </source>
</evidence>
<dbReference type="InterPro" id="IPR039424">
    <property type="entry name" value="SBP_5"/>
</dbReference>
<dbReference type="InterPro" id="IPR036390">
    <property type="entry name" value="WH_DNA-bd_sf"/>
</dbReference>
<dbReference type="PANTHER" id="PTHR30290:SF72">
    <property type="entry name" value="HTH-TYPE TRANSCRIPTIONAL REGULATOR SGRR"/>
    <property type="match status" value="1"/>
</dbReference>
<feature type="domain" description="Transcriptional regulator SgrR N-terminal HTH" evidence="3">
    <location>
        <begin position="2"/>
        <end position="104"/>
    </location>
</feature>
<organism evidence="4 5">
    <name type="scientific">Aquibacillus koreensis</name>
    <dbReference type="NCBI Taxonomy" id="279446"/>
    <lineage>
        <taxon>Bacteria</taxon>
        <taxon>Bacillati</taxon>
        <taxon>Bacillota</taxon>
        <taxon>Bacilli</taxon>
        <taxon>Bacillales</taxon>
        <taxon>Bacillaceae</taxon>
        <taxon>Aquibacillus</taxon>
    </lineage>
</organism>
<gene>
    <name evidence="4" type="ORF">NC661_18185</name>
</gene>
<dbReference type="Pfam" id="PF12793">
    <property type="entry name" value="SgrR_N"/>
    <property type="match status" value="1"/>
</dbReference>
<name>A0A9X3WPC7_9BACI</name>
<dbReference type="PANTHER" id="PTHR30290">
    <property type="entry name" value="PERIPLASMIC BINDING COMPONENT OF ABC TRANSPORTER"/>
    <property type="match status" value="1"/>
</dbReference>
<reference evidence="4" key="1">
    <citation type="submission" date="2022-06" db="EMBL/GenBank/DDBJ databases">
        <title>Aquibacillus sp. a new bacterium isolated from soil saline samples.</title>
        <authorList>
            <person name="Galisteo C."/>
            <person name="De La Haba R."/>
            <person name="Sanchez-Porro C."/>
            <person name="Ventosa A."/>
        </authorList>
    </citation>
    <scope>NUCLEOTIDE SEQUENCE</scope>
    <source>
        <strain evidence="4">JCM 12387</strain>
    </source>
</reference>
<dbReference type="Proteomes" id="UP001145072">
    <property type="component" value="Unassembled WGS sequence"/>
</dbReference>
<dbReference type="RefSeq" id="WP_259868148.1">
    <property type="nucleotide sequence ID" value="NZ_JAMQJZ010000018.1"/>
</dbReference>
<dbReference type="AlphaFoldDB" id="A0A9X3WPC7"/>
<dbReference type="Gene3D" id="3.40.190.10">
    <property type="entry name" value="Periplasmic binding protein-like II"/>
    <property type="match status" value="1"/>
</dbReference>
<protein>
    <submittedName>
        <fullName evidence="4">ABC transporter substrate-binding protein</fullName>
    </submittedName>
</protein>
<dbReference type="GO" id="GO:0015833">
    <property type="term" value="P:peptide transport"/>
    <property type="evidence" value="ECO:0007669"/>
    <property type="project" value="TreeGrafter"/>
</dbReference>
<evidence type="ECO:0000259" key="2">
    <source>
        <dbReference type="Pfam" id="PF00496"/>
    </source>
</evidence>
<proteinExistence type="predicted"/>
<evidence type="ECO:0000256" key="1">
    <source>
        <dbReference type="ARBA" id="ARBA00023125"/>
    </source>
</evidence>
<accession>A0A9X3WPC7</accession>